<protein>
    <submittedName>
        <fullName evidence="1">Uncharacterized protein</fullName>
    </submittedName>
</protein>
<gene>
    <name evidence="1" type="ORF">AN963_25420</name>
</gene>
<dbReference type="Pfam" id="PF19640">
    <property type="entry name" value="DUF6143"/>
    <property type="match status" value="1"/>
</dbReference>
<reference evidence="1 2" key="1">
    <citation type="submission" date="2015-09" db="EMBL/GenBank/DDBJ databases">
        <title>Genome sequencing project for genomic taxonomy and phylogenomics of Bacillus-like bacteria.</title>
        <authorList>
            <person name="Liu B."/>
            <person name="Wang J."/>
            <person name="Zhu Y."/>
            <person name="Liu G."/>
            <person name="Chen Q."/>
            <person name="Chen Z."/>
            <person name="Lan J."/>
            <person name="Che J."/>
            <person name="Ge C."/>
            <person name="Shi H."/>
            <person name="Pan Z."/>
            <person name="Liu X."/>
        </authorList>
    </citation>
    <scope>NUCLEOTIDE SEQUENCE [LARGE SCALE GENOMIC DNA]</scope>
    <source>
        <strain evidence="1 2">DSM 8552</strain>
    </source>
</reference>
<dbReference type="Proteomes" id="UP000051063">
    <property type="component" value="Unassembled WGS sequence"/>
</dbReference>
<dbReference type="EMBL" id="LJJB01000013">
    <property type="protein sequence ID" value="KQL44711.1"/>
    <property type="molecule type" value="Genomic_DNA"/>
</dbReference>
<accession>A0ABR5N2N0</accession>
<keyword evidence="2" id="KW-1185">Reference proteome</keyword>
<name>A0ABR5N2N0_BRECH</name>
<sequence>MAKSSFNPSPYYYGMPDVYMQMGYYPFPTPPATEQLPRQVHIPYAMSMASQCKYFLGQTEKVIAGTNDQSFGALANPFRSGVLLYVFDWHVTNLSDHPLEVQFWFGKTESIVGAKSSPAITPGYAQLSPCPPSQGKILFSTGGTDLPRGGAVATTRIIPSMSTAGAEINGQWILGPGMTLMAHVPASEKGASFLFSTGWWEQPVF</sequence>
<dbReference type="RefSeq" id="WP_055747300.1">
    <property type="nucleotide sequence ID" value="NZ_LJJB01000013.1"/>
</dbReference>
<evidence type="ECO:0000313" key="2">
    <source>
        <dbReference type="Proteomes" id="UP000051063"/>
    </source>
</evidence>
<organism evidence="1 2">
    <name type="scientific">Brevibacillus choshinensis</name>
    <dbReference type="NCBI Taxonomy" id="54911"/>
    <lineage>
        <taxon>Bacteria</taxon>
        <taxon>Bacillati</taxon>
        <taxon>Bacillota</taxon>
        <taxon>Bacilli</taxon>
        <taxon>Bacillales</taxon>
        <taxon>Paenibacillaceae</taxon>
        <taxon>Brevibacillus</taxon>
    </lineage>
</organism>
<dbReference type="InterPro" id="IPR046141">
    <property type="entry name" value="DUF6143"/>
</dbReference>
<comment type="caution">
    <text evidence="1">The sequence shown here is derived from an EMBL/GenBank/DDBJ whole genome shotgun (WGS) entry which is preliminary data.</text>
</comment>
<proteinExistence type="predicted"/>
<evidence type="ECO:0000313" key="1">
    <source>
        <dbReference type="EMBL" id="KQL44711.1"/>
    </source>
</evidence>